<comment type="similarity">
    <text evidence="2">Belongs to the bacterial ribosomal protein bL33 family.</text>
</comment>
<dbReference type="Ensembl" id="ENSSSCT00070030596.1">
    <property type="protein sequence ID" value="ENSSSCP00070025520.1"/>
    <property type="gene ID" value="ENSSSCG00070015591.1"/>
</dbReference>
<dbReference type="Gene3D" id="2.20.28.120">
    <property type="entry name" value="Ribosomal protein L33"/>
    <property type="match status" value="1"/>
</dbReference>
<dbReference type="AlphaFoldDB" id="A0A4X1UB95"/>
<dbReference type="GO" id="GO:0006412">
    <property type="term" value="P:translation"/>
    <property type="evidence" value="ECO:0007669"/>
    <property type="project" value="InterPro"/>
</dbReference>
<dbReference type="GO" id="GO:0003735">
    <property type="term" value="F:structural constituent of ribosome"/>
    <property type="evidence" value="ECO:0007669"/>
    <property type="project" value="InterPro"/>
</dbReference>
<evidence type="ECO:0000256" key="7">
    <source>
        <dbReference type="ARBA" id="ARBA00035436"/>
    </source>
</evidence>
<evidence type="ECO:0000256" key="3">
    <source>
        <dbReference type="ARBA" id="ARBA00022980"/>
    </source>
</evidence>
<reference evidence="8 9" key="1">
    <citation type="submission" date="2017-08" db="EMBL/GenBank/DDBJ databases">
        <title>USMARCv1.0.</title>
        <authorList>
            <person name="Hannum G.I."/>
            <person name="Koren S."/>
            <person name="Schroeder S.G."/>
            <person name="Chin S.C."/>
            <person name="Nonneman D.J."/>
            <person name="Becker S.A."/>
            <person name="Rosen B.D."/>
            <person name="Bickhart D.M."/>
            <person name="Putnam N.H."/>
            <person name="Green R.E."/>
            <person name="Tuggle C.K."/>
            <person name="Liu H."/>
            <person name="Rohrer G.A."/>
            <person name="Warr A."/>
            <person name="Hall R."/>
            <person name="Kim K."/>
            <person name="Hume D.A."/>
            <person name="Talbot R."/>
            <person name="Chow W."/>
            <person name="Howe K."/>
            <person name="Schwartz A.S."/>
            <person name="Watson M."/>
            <person name="Archibald A.L."/>
            <person name="Phillippy A.M."/>
            <person name="Smith T.P.L."/>
        </authorList>
    </citation>
    <scope>NUCLEOTIDE SEQUENCE [LARGE SCALE GENOMIC DNA]</scope>
</reference>
<keyword evidence="4" id="KW-0496">Mitochondrion</keyword>
<accession>A0A4X1UB95</accession>
<sequence length="66" mass="7748">MLLSTVTFAKSLSKTTLVKMMSKAATGYSFHTKRSRRREKMTLLHYDLVVRKKKVLFVEEKKIRSL</sequence>
<evidence type="ECO:0000256" key="5">
    <source>
        <dbReference type="ARBA" id="ARBA00023274"/>
    </source>
</evidence>
<dbReference type="InterPro" id="IPR001705">
    <property type="entry name" value="Ribosomal_bL33"/>
</dbReference>
<evidence type="ECO:0000313" key="9">
    <source>
        <dbReference type="Proteomes" id="UP000314985"/>
    </source>
</evidence>
<proteinExistence type="inferred from homology"/>
<protein>
    <recommendedName>
        <fullName evidence="6">Large ribosomal subunit protein bL33m</fullName>
    </recommendedName>
    <alternativeName>
        <fullName evidence="7">39S ribosomal protein L33, mitochondrial</fullName>
    </alternativeName>
</protein>
<dbReference type="PANTHER" id="PTHR47037:SF1">
    <property type="entry name" value="LARGE RIBOSOMAL SUBUNIT PROTEIN BL33M"/>
    <property type="match status" value="1"/>
</dbReference>
<evidence type="ECO:0000256" key="2">
    <source>
        <dbReference type="ARBA" id="ARBA00007596"/>
    </source>
</evidence>
<evidence type="ECO:0000256" key="6">
    <source>
        <dbReference type="ARBA" id="ARBA00035275"/>
    </source>
</evidence>
<name>A0A4X1UB95_PIG</name>
<dbReference type="GO" id="GO:1990904">
    <property type="term" value="C:ribonucleoprotein complex"/>
    <property type="evidence" value="ECO:0007669"/>
    <property type="project" value="UniProtKB-KW"/>
</dbReference>
<dbReference type="InterPro" id="IPR011332">
    <property type="entry name" value="Ribosomal_zn-bd"/>
</dbReference>
<dbReference type="InterPro" id="IPR052008">
    <property type="entry name" value="Mitoribosomal_protein_bL33"/>
</dbReference>
<evidence type="ECO:0000313" key="8">
    <source>
        <dbReference type="Ensembl" id="ENSSSCP00070025520.1"/>
    </source>
</evidence>
<dbReference type="Proteomes" id="UP000314985">
    <property type="component" value="Chromosome 3"/>
</dbReference>
<evidence type="ECO:0000256" key="4">
    <source>
        <dbReference type="ARBA" id="ARBA00023128"/>
    </source>
</evidence>
<dbReference type="NCBIfam" id="TIGR01023">
    <property type="entry name" value="rpmG_bact"/>
    <property type="match status" value="1"/>
</dbReference>
<dbReference type="SUPFAM" id="SSF57829">
    <property type="entry name" value="Zn-binding ribosomal proteins"/>
    <property type="match status" value="1"/>
</dbReference>
<keyword evidence="3" id="KW-0689">Ribosomal protein</keyword>
<dbReference type="GO" id="GO:0005739">
    <property type="term" value="C:mitochondrion"/>
    <property type="evidence" value="ECO:0007669"/>
    <property type="project" value="UniProtKB-SubCell"/>
</dbReference>
<comment type="subcellular location">
    <subcellularLocation>
        <location evidence="1">Mitochondrion</location>
    </subcellularLocation>
</comment>
<evidence type="ECO:0000256" key="1">
    <source>
        <dbReference type="ARBA" id="ARBA00004173"/>
    </source>
</evidence>
<reference evidence="8" key="2">
    <citation type="submission" date="2025-08" db="UniProtKB">
        <authorList>
            <consortium name="Ensembl"/>
        </authorList>
    </citation>
    <scope>IDENTIFICATION</scope>
</reference>
<dbReference type="PANTHER" id="PTHR47037">
    <property type="entry name" value="39S RIBOSOMAL PROTEIN L33, MITOCHONDRIAL"/>
    <property type="match status" value="1"/>
</dbReference>
<organism evidence="8 9">
    <name type="scientific">Sus scrofa</name>
    <name type="common">Pig</name>
    <dbReference type="NCBI Taxonomy" id="9823"/>
    <lineage>
        <taxon>Eukaryota</taxon>
        <taxon>Metazoa</taxon>
        <taxon>Chordata</taxon>
        <taxon>Craniata</taxon>
        <taxon>Vertebrata</taxon>
        <taxon>Euteleostomi</taxon>
        <taxon>Mammalia</taxon>
        <taxon>Eutheria</taxon>
        <taxon>Laurasiatheria</taxon>
        <taxon>Artiodactyla</taxon>
        <taxon>Suina</taxon>
        <taxon>Suidae</taxon>
        <taxon>Sus</taxon>
    </lineage>
</organism>
<keyword evidence="5" id="KW-0687">Ribonucleoprotein</keyword>
<dbReference type="InterPro" id="IPR038584">
    <property type="entry name" value="Ribosomal_bL33_sf"/>
</dbReference>
<dbReference type="GO" id="GO:0005840">
    <property type="term" value="C:ribosome"/>
    <property type="evidence" value="ECO:0007669"/>
    <property type="project" value="UniProtKB-KW"/>
</dbReference>